<feature type="repeat" description="ANK" evidence="3">
    <location>
        <begin position="3916"/>
        <end position="3948"/>
    </location>
</feature>
<feature type="repeat" description="ANK" evidence="3">
    <location>
        <begin position="1474"/>
        <end position="1506"/>
    </location>
</feature>
<feature type="repeat" description="ANK" evidence="3">
    <location>
        <begin position="2204"/>
        <end position="2236"/>
    </location>
</feature>
<feature type="repeat" description="ANK" evidence="3">
    <location>
        <begin position="1607"/>
        <end position="1639"/>
    </location>
</feature>
<dbReference type="InterPro" id="IPR002110">
    <property type="entry name" value="Ankyrin_rpt"/>
</dbReference>
<feature type="repeat" description="ANK" evidence="3">
    <location>
        <begin position="2527"/>
        <end position="2559"/>
    </location>
</feature>
<dbReference type="eggNOG" id="KOG0504">
    <property type="taxonomic scope" value="Eukaryota"/>
</dbReference>
<feature type="repeat" description="ANK" evidence="3">
    <location>
        <begin position="1507"/>
        <end position="1539"/>
    </location>
</feature>
<feature type="repeat" description="ANK" evidence="3">
    <location>
        <begin position="3014"/>
        <end position="3046"/>
    </location>
</feature>
<dbReference type="PROSITE" id="PS50297">
    <property type="entry name" value="ANK_REP_REGION"/>
    <property type="match status" value="15"/>
</dbReference>
<dbReference type="STRING" id="41875.K8E938"/>
<feature type="repeat" description="ANK" evidence="3">
    <location>
        <begin position="2032"/>
        <end position="2064"/>
    </location>
</feature>
<sequence>MSSFFYTEVPEEIQERRDLCALIRLCEEGGGDEALDASNSSEKMISSLLEKKPSLVSMEMHGVTPLLAATFANNLKLIDVLCQFAEHHGEGGEGFVEYESIANDQTALIAASAMGYEKAVKKLCEEYKADANRITKIGGRTAMMAACENDKPEIVVLLKEKFGADVNLEVRKSSRVRDDDDDEEEEEELFYSNATLHACANNSVASIHALHHCGANLDFENEKELFPILVASQSGATEAVEALVALGADANAWGMTTGVSPLLVAVMAKDEKTAKVLVEQGKVDVNVCGPLGRTIFCESAARGDVDAMKLCRKLGGRLTLETHTGRTPLHDAAVFNNAEACAWLCERGARVDRENALGETAMSEAALHGAADAMRFLKAKGGSVDFETSTGVMPILNASLSEHTTKALKFLVTELKADPKKRNRFGESCLTVCSRENNVKGIKACVEVFDMNVNDDNEGTGELPLVSAARGGAIDAVWKLCELGADVNKIAKKTNDFALGVAAKNAFWRVCAELYKKGADVFLENAIHETPLHCAALSDDEDTIACLLGQCGAVVDHQNELGETALYFAARGNKVNATLALLSHGAADGLTTHESAYTPLMIAIENKNIECVEVLLEAGASALQVDATNETAAMKAARAQNCDALRRIIEIVDTESDLHKYLSIESTTGETALTIAAKLNYVDVVEVLLDVDATLLTQETTATSQTALVAAVDGDAVTTLEFFFSRLLTAGDEGDATLKKIAKDIVDYENKVGHTALIKACLLGHQDCARVLLDANLCDVNRESRVPAGEASITLTPLLAAIEGKNARPIVSGLFEKGCDINYTNRDGVTAVMHAASLGRTQIIVSLAGYGGDVNQATLKSMSEETRSSSVEEVKAIKIEEPSTSEQRSVLPNVSRNSALIAAVLSKSYDIVESLNRSVAERDVEVNSTTALITAVENAVDEKMVKLLVTLGEDPAFETSDGRTPLSVAFMSGKYDIAKFLLKQQSKTRGKLNIDSQNRDGLTVLSILTLAGKNDSIRAICAMPFSANPNLVDRNGRTALTLAARYANEARAGPFPCVWRNGDKTLRVDPKTTFEALLSAGAKLDQETPLPHAYSVIHEAAKYCKDKNTISILIELGADPNAIDSLGFTPLMRAVEFGNLAACEGLCEHPKTEKDKVLPRKDARRTSQGMECAASHSALTLAATVDDPNNVVKKLLDLGCDYERETLDGDIAIYFAANGGNLSAICALLATQTMAKKSLHATILCRIASGDASAAEPCRTMLSFPNTIDSEVECPIQKQTAIVSACFNGHEEIVQALVESGARLDSFGSNGIVPIVAAIRRKRHSLVNYLISKKCEINMIPTAFESPLRAAVKGDDSVSINACLNAGADIEEIDAAGLSLLQEAGRLGNIFALKTLIARGAAVNKETPLGSALIVASLAKQIESIEVLKSFGARLDAETSNDDVVQIVAATVNDSELLRKLNQLGATMNFETRDGRTPLNVASREGNVDAITTALDSGATVDYENRFGETALVFGIHAEREETCKILLERGANINFENTKGETFLMMAAKENDVKKCERLVSKGALIDKVSNKHGFTALMRAAEFGSVDAARFLIDKGAKLYAEATKGRNALSVALEKGEVEILKLLARAGHEIEAENSQRLTPLCVASAMGDLRAMACLLDLGAIVNKESSAGVTPLCAASEKGRVDAIHLLCDRGAALDYECEVSGVTALIMAAKNGRPAAIRTLVERGASVDLESFKLGMTALGAAAISGAFSSVHALNQVNASVNYVGESNGKTALIHAAEYDDPEAISVLLEVNCAIDFVSGFGASNRHCALTAAAKVGALKSLQFLLNNSANSSVEPTIGRTALIEAVDNNQLEAVAFLATALKEKDYETSARYTALVKAAMNENIEAIKVLRKCGEDMNYETSTGDTALIVASRLGNVAMVEELLVPSDDESLSNEATKTDVCRRVSAVDYESVRNGETALIAATLNNHIDCIKFLRREGAVFDRFNHRGCTALFTCCESQDTTVEVLESLLSNGCSADVRRNGTEASPLFSAAESGRNDFVSLLIQRGADIEHVDSKTGLNALAVAIQNDRISVVQTLVDANVNVGFELRSGETALTLAVRFGRATILEILVSAKRKCDVNKETSTGIVPLHLAASTGRFECVDVLAKAYEADVNFESKIFKETALICATKSGNSEMCRRLVESAGAEVDFVTKSDGLSALMVACSINEPDVIRTLIDLGADPELEDEIVSKQTALQACVKASAIDSIVALIECGADPNFEASSTGFTALLTAAELNLPRCCKTLVALGADPNYETKARGFTALTIAAASASHDAIKHLIALGASVNNEDAKYGRTALISAAIGIEDDELCAATCELLVQENAQIDLEANFAMSPEMSKRPQTALMSAAGSAKYRTRELTMRRLVFLGAKLNFETVEGGTAVLFASLEKNFENLDILVKALGADVDLENKFTLTPLMSCLEYDLYESCAKLLKLGADPLKENRLGHHAMSVAAKCDSRSSILCLQKDFKLDVDVPSKMTGDRPLDVAVNFGARDATKLLLSLGADVNAINPITHETALMHAAKSGQLGCLGLLLRQPHSAKTKLVNVNGDTALTLAATHGRLDCVNALIEKLEEANEVLHETKNGDTALTLAIENGHEKVVSSLCLDGKARIEYESNSGKTALIAAVSADRPEMIRLLASLSSKQKKQGSANEASLDCVDYETTRNAPEFVKALHYASLMHRRNACIEALVAVGANVDGELSSDFSAKYGNYTPLMCAVLTDNVLAIYQLTKLGASINHENAAGLSPLMLACENRNEGVYFALLKKGANPRFETRLGKNALVASFAPDNSEMLELIYHSLGSVRDEESIITGATPLIHALNSPYCMEAVPTLLRLGENIEHETRDSRTALIAAALSGVTDRVALCLRNGAKANQETRTGATAMSAVIKKLGMPIQMATEESYQDDINGENVLKFLLTNAIDKANVNHENKNGVTLSMFAARAFSNNPRVLALLLDHGADKNVESSKGSTLLLDALQFGCDDAVDLLIVEGVDVNYETRKNTAEVLTPLILAAKRGSVFQIEQLLAAGADINYETKAGETALMAAVSASRADHVSALMSIGNADANYEVKHGKTKGDTAIVLAGRLGHKDVIQRLISSHNVDPSRGLSDKTTPLIRAVVDEDADAVKHMLLAGVPINVESAEGYTPLVEAAKKPSRMRCLEALCDFDASIVDFETSRGFSALHEACKVGNEEAVLAMCLKYGANSNRESARDATTPLMTAAEYGQVTVVETLIKKCSADVNRETVASKHTVFTHCAFRGKTSAFSALVSNGALVDRETQDGRTAILYAIARDDAKTVEALVKVAGADVEFDSSLGVTPLAGAATANKPKCVEMLLSLGAKPLKSSRSNKVPVLQACLMGSIEAMKALPSGAGFWDSDPLGNGETPLFCAAQKGKDVAKVAIACGATISYEPKSTKRTALAMAGTITKRSRAFDALVALGGVATSVCGSGETALDVAFANNCDWCAPNILVYTASASDPSGDVNYVSTMSNETGLMYCCRRGLVDGAKALIKLPGIDVDYSAAKTSHRTALIAACDRVEKSSLANVVGGDIENALQIIDVLVNDARADVDFETETGETALIVAAMNNNDNIIRKLVDVGANVNRENKFGISAFSASIEASADAAGALLVELGADAHAGDKISHDTPLIRAVRIGDVDAANYILVKTKADPNVETEVSGEIALLVACRNVDVSMVKLLLNSGADASQKSSVTRLSPLEALCTSSSSTEKADDMKNIVNMLLATEIVDPSAIDKVTLETPLMVAAKHGDALGVECLIKHAKVDVNDERTGRTALIRACGCGDVAAPAVEKLLQLGADATLDVTLEEGKTTQVEKIGDTAVHSAVRSKSNAKIFIALASLGQNVLNVESSDQDGLTPLQLAASLNRNDAMSHLIAAHTKVDAESRINEHTALTYCADTDNATAMIHLVKKCGASVDNETSAHETALTVALKSEKWRKVTDALMNNLNASATLETSVGDSAVSVAFDSDDEDKILKVLRDGKVDVNKYPFTTAGETMFGMCARRNCAQAISTISKFKDTEFTNIDLNLTDATSGNTALCLAAALGHSEVARALILDAGADASYAPSENGKVDPLCDACAACPIDKLLATIKVLIEIGKVNGSLSKTEAGWTPLMLLADRPNDFEGVDENVASAIIDYLVDQGQCDPTKVFDDNGAPSGYHAFSWSQLRKNLVVRDALSKYYREGGGTERKEKTSVGAKNNVSDITALRNFFNAIAKDDSETVDGLLAVGTVRDASVSLVLDDDDGSSERVKAILHAVRSGANKSIKVLAKHKCNLDGDGATIPIVEATFLGKLDVVKTLASVGANVDLCSKTHEGANACSMAALIDRDDILRLLCQDFKATLNAANCESSFDTCTFQTSADRLQLSPLMYVATRDKGAASRRHALECLVNRGAAADFEAPESGETACTLLARLNRSEVICELAVVSKINANRESTLLAFTPLIAAAENNCEDAVRIILEHLNASLHLENSRGDTAILAACRNGSVGALKVLLEHAAQKSSDDIFSVDDRGKILLNNSYGVHPIIAASMGASKTSKNAFEGVLDVLKRNEKIFAFDPNCEAFNGQTALTTLFVDNQPQPGDDHAINELRKKAKVLLRFSADASHENAFGKTSLDVVVENDDFVGADILLTDLHVQPNRESTKTGYTALMLCSEFASLKCCETLCRKGADVAQLSVMLECDAMDIAHHRKHAEVKQCLLGFGAVPIADDD</sequence>
<keyword evidence="1" id="KW-0677">Repeat</keyword>
<dbReference type="GeneID" id="19017926"/>
<keyword evidence="2 3" id="KW-0040">ANK repeat</keyword>
<evidence type="ECO:0000256" key="2">
    <source>
        <dbReference type="ARBA" id="ARBA00023043"/>
    </source>
</evidence>
<dbReference type="EMBL" id="FO082278">
    <property type="protein sequence ID" value="CCO14146.1"/>
    <property type="molecule type" value="Genomic_DNA"/>
</dbReference>
<feature type="repeat" description="ANK" evidence="3">
    <location>
        <begin position="1707"/>
        <end position="1739"/>
    </location>
</feature>
<feature type="repeat" description="ANK" evidence="3">
    <location>
        <begin position="595"/>
        <end position="627"/>
    </location>
</feature>
<feature type="repeat" description="ANK" evidence="3">
    <location>
        <begin position="1673"/>
        <end position="1705"/>
    </location>
</feature>
<keyword evidence="5" id="KW-1185">Reference proteome</keyword>
<dbReference type="SMART" id="SM00248">
    <property type="entry name" value="ANK"/>
    <property type="match status" value="103"/>
</dbReference>
<feature type="repeat" description="ANK" evidence="3">
    <location>
        <begin position="961"/>
        <end position="983"/>
    </location>
</feature>
<dbReference type="eggNOG" id="KOG0192">
    <property type="taxonomic scope" value="Eukaryota"/>
</dbReference>
<evidence type="ECO:0000256" key="1">
    <source>
        <dbReference type="ARBA" id="ARBA00022737"/>
    </source>
</evidence>
<reference evidence="4 5" key="1">
    <citation type="submission" date="2011-10" db="EMBL/GenBank/DDBJ databases">
        <authorList>
            <person name="Genoscope - CEA"/>
        </authorList>
    </citation>
    <scope>NUCLEOTIDE SEQUENCE [LARGE SCALE GENOMIC DNA]</scope>
    <source>
        <strain evidence="4 5">RCC 1105</strain>
    </source>
</reference>
<dbReference type="Pfam" id="PF12796">
    <property type="entry name" value="Ank_2"/>
    <property type="match status" value="23"/>
</dbReference>
<gene>
    <name evidence="4" type="ORF">Bathy01g01910</name>
</gene>
<evidence type="ECO:0000313" key="5">
    <source>
        <dbReference type="Proteomes" id="UP000198341"/>
    </source>
</evidence>
<dbReference type="Pfam" id="PF00023">
    <property type="entry name" value="Ank"/>
    <property type="match status" value="1"/>
</dbReference>
<feature type="repeat" description="ANK" evidence="3">
    <location>
        <begin position="1277"/>
        <end position="1309"/>
    </location>
</feature>
<dbReference type="eggNOG" id="KOG4177">
    <property type="taxonomic scope" value="Eukaryota"/>
</dbReference>
<dbReference type="PANTHER" id="PTHR24198">
    <property type="entry name" value="ANKYRIN REPEAT AND PROTEIN KINASE DOMAIN-CONTAINING PROTEIN"/>
    <property type="match status" value="1"/>
</dbReference>
<accession>K8E938</accession>
<evidence type="ECO:0000256" key="3">
    <source>
        <dbReference type="PROSITE-ProRule" id="PRU00023"/>
    </source>
</evidence>
<dbReference type="OrthoDB" id="551070at2759"/>
<dbReference type="PANTHER" id="PTHR24198:SF165">
    <property type="entry name" value="ANKYRIN REPEAT-CONTAINING PROTEIN-RELATED"/>
    <property type="match status" value="1"/>
</dbReference>
<dbReference type="Gene3D" id="1.25.40.20">
    <property type="entry name" value="Ankyrin repeat-containing domain"/>
    <property type="match status" value="21"/>
</dbReference>
<feature type="repeat" description="ANK" evidence="3">
    <location>
        <begin position="3224"/>
        <end position="3257"/>
    </location>
</feature>
<name>K8E938_9CHLO</name>
<proteinExistence type="predicted"/>
<feature type="repeat" description="ANK" evidence="3">
    <location>
        <begin position="3621"/>
        <end position="3653"/>
    </location>
</feature>
<feature type="repeat" description="ANK" evidence="3">
    <location>
        <begin position="4095"/>
        <end position="4128"/>
    </location>
</feature>
<feature type="repeat" description="ANK" evidence="3">
    <location>
        <begin position="668"/>
        <end position="700"/>
    </location>
</feature>
<protein>
    <submittedName>
        <fullName evidence="4">Ankyrin repeat protein</fullName>
    </submittedName>
</protein>
<dbReference type="KEGG" id="bpg:Bathy01g01910"/>
<feature type="repeat" description="ANK" evidence="3">
    <location>
        <begin position="3723"/>
        <end position="3755"/>
    </location>
</feature>
<dbReference type="RefSeq" id="XP_007515267.1">
    <property type="nucleotide sequence ID" value="XM_007515205.1"/>
</dbReference>
<feature type="repeat" description="ANK" evidence="3">
    <location>
        <begin position="1540"/>
        <end position="1572"/>
    </location>
</feature>
<dbReference type="Proteomes" id="UP000198341">
    <property type="component" value="Chromosome 1"/>
</dbReference>
<dbReference type="PROSITE" id="PS50088">
    <property type="entry name" value="ANK_REPEAT"/>
    <property type="match status" value="26"/>
</dbReference>
<organism evidence="4 5">
    <name type="scientific">Bathycoccus prasinos</name>
    <dbReference type="NCBI Taxonomy" id="41875"/>
    <lineage>
        <taxon>Eukaryota</taxon>
        <taxon>Viridiplantae</taxon>
        <taxon>Chlorophyta</taxon>
        <taxon>Mamiellophyceae</taxon>
        <taxon>Mamiellales</taxon>
        <taxon>Bathycoccaceae</taxon>
        <taxon>Bathycoccus</taxon>
    </lineage>
</organism>
<feature type="repeat" description="ANK" evidence="3">
    <location>
        <begin position="2791"/>
        <end position="2823"/>
    </location>
</feature>
<feature type="repeat" description="ANK" evidence="3">
    <location>
        <begin position="1963"/>
        <end position="1995"/>
    </location>
</feature>
<feature type="repeat" description="ANK" evidence="3">
    <location>
        <begin position="2307"/>
        <end position="2339"/>
    </location>
</feature>
<dbReference type="SUPFAM" id="SSF48403">
    <property type="entry name" value="Ankyrin repeat"/>
    <property type="match status" value="17"/>
</dbReference>
<feature type="repeat" description="ANK" evidence="3">
    <location>
        <begin position="324"/>
        <end position="356"/>
    </location>
</feature>
<feature type="repeat" description="ANK" evidence="3">
    <location>
        <begin position="1092"/>
        <end position="1125"/>
    </location>
</feature>
<feature type="repeat" description="ANK" evidence="3">
    <location>
        <begin position="1574"/>
        <end position="1606"/>
    </location>
</feature>
<feature type="repeat" description="ANK" evidence="3">
    <location>
        <begin position="3051"/>
        <end position="3083"/>
    </location>
</feature>
<dbReference type="InterPro" id="IPR036770">
    <property type="entry name" value="Ankyrin_rpt-contain_sf"/>
</dbReference>
<evidence type="ECO:0000313" key="4">
    <source>
        <dbReference type="EMBL" id="CCO14146.1"/>
    </source>
</evidence>